<dbReference type="Proteomes" id="UP001147752">
    <property type="component" value="Unassembled WGS sequence"/>
</dbReference>
<dbReference type="OrthoDB" id="4326398at2759"/>
<dbReference type="RefSeq" id="XP_056583055.1">
    <property type="nucleotide sequence ID" value="XM_056718920.1"/>
</dbReference>
<reference evidence="2" key="1">
    <citation type="submission" date="2022-12" db="EMBL/GenBank/DDBJ databases">
        <authorList>
            <person name="Petersen C."/>
        </authorList>
    </citation>
    <scope>NUCLEOTIDE SEQUENCE</scope>
    <source>
        <strain evidence="2">IBT 3081</strain>
    </source>
</reference>
<dbReference type="InterPro" id="IPR027417">
    <property type="entry name" value="P-loop_NTPase"/>
</dbReference>
<sequence length="113" mass="12645">MKKTGLSLSPRICRYSTSILNYAHVVTGRNLVRRLLAENIVEPGKIAIIAGYEAQYTVYVAVAARCIEHDASGSEDWLNISIHKIDSFQGMEASIAIIDVVRTNELGFMREFR</sequence>
<protein>
    <recommendedName>
        <fullName evidence="1">DNA2/NAM7 helicase-like C-terminal domain-containing protein</fullName>
    </recommendedName>
</protein>
<evidence type="ECO:0000313" key="2">
    <source>
        <dbReference type="EMBL" id="KAJ5383279.1"/>
    </source>
</evidence>
<dbReference type="EMBL" id="JAPZBT010000001">
    <property type="protein sequence ID" value="KAJ5383279.1"/>
    <property type="molecule type" value="Genomic_DNA"/>
</dbReference>
<comment type="caution">
    <text evidence="2">The sequence shown here is derived from an EMBL/GenBank/DDBJ whole genome shotgun (WGS) entry which is preliminary data.</text>
</comment>
<feature type="domain" description="DNA2/NAM7 helicase-like C-terminal" evidence="1">
    <location>
        <begin position="17"/>
        <end position="111"/>
    </location>
</feature>
<dbReference type="Gene3D" id="3.40.50.300">
    <property type="entry name" value="P-loop containing nucleotide triphosphate hydrolases"/>
    <property type="match status" value="1"/>
</dbReference>
<gene>
    <name evidence="2" type="ORF">N7517_001190</name>
</gene>
<dbReference type="AlphaFoldDB" id="A0A9W9ST04"/>
<reference evidence="2" key="2">
    <citation type="journal article" date="2023" name="IMA Fungus">
        <title>Comparative genomic study of the Penicillium genus elucidates a diverse pangenome and 15 lateral gene transfer events.</title>
        <authorList>
            <person name="Petersen C."/>
            <person name="Sorensen T."/>
            <person name="Nielsen M.R."/>
            <person name="Sondergaard T.E."/>
            <person name="Sorensen J.L."/>
            <person name="Fitzpatrick D.A."/>
            <person name="Frisvad J.C."/>
            <person name="Nielsen K.L."/>
        </authorList>
    </citation>
    <scope>NUCLEOTIDE SEQUENCE</scope>
    <source>
        <strain evidence="2">IBT 3081</strain>
    </source>
</reference>
<accession>A0A9W9ST04</accession>
<dbReference type="GeneID" id="81458103"/>
<dbReference type="InterPro" id="IPR041679">
    <property type="entry name" value="DNA2/NAM7-like_C"/>
</dbReference>
<dbReference type="Pfam" id="PF13087">
    <property type="entry name" value="AAA_12"/>
    <property type="match status" value="1"/>
</dbReference>
<name>A0A9W9ST04_9EURO</name>
<organism evidence="2 3">
    <name type="scientific">Penicillium concentricum</name>
    <dbReference type="NCBI Taxonomy" id="293559"/>
    <lineage>
        <taxon>Eukaryota</taxon>
        <taxon>Fungi</taxon>
        <taxon>Dikarya</taxon>
        <taxon>Ascomycota</taxon>
        <taxon>Pezizomycotina</taxon>
        <taxon>Eurotiomycetes</taxon>
        <taxon>Eurotiomycetidae</taxon>
        <taxon>Eurotiales</taxon>
        <taxon>Aspergillaceae</taxon>
        <taxon>Penicillium</taxon>
    </lineage>
</organism>
<evidence type="ECO:0000259" key="1">
    <source>
        <dbReference type="Pfam" id="PF13087"/>
    </source>
</evidence>
<keyword evidence="3" id="KW-1185">Reference proteome</keyword>
<proteinExistence type="predicted"/>
<evidence type="ECO:0000313" key="3">
    <source>
        <dbReference type="Proteomes" id="UP001147752"/>
    </source>
</evidence>